<evidence type="ECO:0000313" key="2">
    <source>
        <dbReference type="Proteomes" id="UP000464718"/>
    </source>
</evidence>
<accession>A0AAX1FQ11</accession>
<protein>
    <submittedName>
        <fullName evidence="1">Uncharacterized protein</fullName>
    </submittedName>
</protein>
<reference evidence="1 2" key="1">
    <citation type="submission" date="2018-12" db="EMBL/GenBank/DDBJ databases">
        <title>Genomic insights into the evolutionary origins and pathogenicity of five Vibrio parahaemolyticus strains isolated from the shrimp with acute hepatopancreatic necrosis disease (AHPND).</title>
        <authorList>
            <person name="Yang Q."/>
            <person name="Dong X."/>
            <person name="Xie G."/>
            <person name="Fu S."/>
            <person name="Zou P."/>
            <person name="Sun J."/>
            <person name="Wang Y."/>
            <person name="Huang J."/>
        </authorList>
    </citation>
    <scope>NUCLEOTIDE SEQUENCE [LARGE SCALE GENOMIC DNA]</scope>
    <source>
        <strain evidence="1 2">20160303005-1</strain>
    </source>
</reference>
<dbReference type="RefSeq" id="WP_005490210.1">
    <property type="nucleotide sequence ID" value="NZ_CP010883.1"/>
</dbReference>
<organism evidence="1 2">
    <name type="scientific">Vibrio parahaemolyticus</name>
    <dbReference type="NCBI Taxonomy" id="670"/>
    <lineage>
        <taxon>Bacteria</taxon>
        <taxon>Pseudomonadati</taxon>
        <taxon>Pseudomonadota</taxon>
        <taxon>Gammaproteobacteria</taxon>
        <taxon>Vibrionales</taxon>
        <taxon>Vibrionaceae</taxon>
        <taxon>Vibrio</taxon>
    </lineage>
</organism>
<sequence length="73" mass="8123">MDALKRFLTANGKSCFECKHFIEGKLDCSNPKFVRQVTNKFDFDTHTYYPSASGIRTSGGVCKPDAIGFEAKP</sequence>
<gene>
    <name evidence="1" type="ORF">EHC69_08775</name>
</gene>
<dbReference type="EMBL" id="CP034298">
    <property type="protein sequence ID" value="QHH09463.1"/>
    <property type="molecule type" value="Genomic_DNA"/>
</dbReference>
<dbReference type="Proteomes" id="UP000464718">
    <property type="component" value="Chromosome i"/>
</dbReference>
<proteinExistence type="predicted"/>
<name>A0AAX1FQ11_VIBPH</name>
<evidence type="ECO:0000313" key="1">
    <source>
        <dbReference type="EMBL" id="QHH09463.1"/>
    </source>
</evidence>
<dbReference type="AlphaFoldDB" id="A0AAX1FQ11"/>